<name>A0ABQ2FR17_9DEIO</name>
<dbReference type="InterPro" id="IPR035093">
    <property type="entry name" value="RelE/ParE_toxin_dom_sf"/>
</dbReference>
<keyword evidence="4" id="KW-1185">Reference proteome</keyword>
<proteinExistence type="inferred from homology"/>
<dbReference type="Proteomes" id="UP000604341">
    <property type="component" value="Unassembled WGS sequence"/>
</dbReference>
<keyword evidence="2" id="KW-1277">Toxin-antitoxin system</keyword>
<evidence type="ECO:0000313" key="4">
    <source>
        <dbReference type="Proteomes" id="UP000604341"/>
    </source>
</evidence>
<dbReference type="PANTHER" id="PTHR35601">
    <property type="entry name" value="TOXIN RELE"/>
    <property type="match status" value="1"/>
</dbReference>
<dbReference type="Pfam" id="PF05016">
    <property type="entry name" value="ParE_toxin"/>
    <property type="match status" value="1"/>
</dbReference>
<sequence>MPTYTIAFEPEAQADLKKLDSTTRAHIDKALARLASNPSAGKPLKKPLAGLFSYHAANKRYRIVYDIDSASSTVTVLTIGARQSGKRSDPYATARRRV</sequence>
<accession>A0ABQ2FR17</accession>
<dbReference type="SUPFAM" id="SSF143011">
    <property type="entry name" value="RelE-like"/>
    <property type="match status" value="1"/>
</dbReference>
<evidence type="ECO:0000256" key="2">
    <source>
        <dbReference type="ARBA" id="ARBA00022649"/>
    </source>
</evidence>
<dbReference type="RefSeq" id="WP_189070907.1">
    <property type="nucleotide sequence ID" value="NZ_BMPE01000027.1"/>
</dbReference>
<evidence type="ECO:0008006" key="5">
    <source>
        <dbReference type="Google" id="ProtNLM"/>
    </source>
</evidence>
<evidence type="ECO:0000256" key="1">
    <source>
        <dbReference type="ARBA" id="ARBA00006226"/>
    </source>
</evidence>
<dbReference type="InterPro" id="IPR007712">
    <property type="entry name" value="RelE/ParE_toxin"/>
</dbReference>
<comment type="similarity">
    <text evidence="1">Belongs to the RelE toxin family.</text>
</comment>
<comment type="caution">
    <text evidence="3">The sequence shown here is derived from an EMBL/GenBank/DDBJ whole genome shotgun (WGS) entry which is preliminary data.</text>
</comment>
<organism evidence="3 4">
    <name type="scientific">Deinococcus radiotolerans</name>
    <dbReference type="NCBI Taxonomy" id="1309407"/>
    <lineage>
        <taxon>Bacteria</taxon>
        <taxon>Thermotogati</taxon>
        <taxon>Deinococcota</taxon>
        <taxon>Deinococci</taxon>
        <taxon>Deinococcales</taxon>
        <taxon>Deinococcaceae</taxon>
        <taxon>Deinococcus</taxon>
    </lineage>
</organism>
<protein>
    <recommendedName>
        <fullName evidence="5">Addiction module toxin RelE</fullName>
    </recommendedName>
</protein>
<dbReference type="PANTHER" id="PTHR35601:SF1">
    <property type="entry name" value="TOXIN RELE"/>
    <property type="match status" value="1"/>
</dbReference>
<evidence type="ECO:0000313" key="3">
    <source>
        <dbReference type="EMBL" id="GGL18483.1"/>
    </source>
</evidence>
<dbReference type="Gene3D" id="3.30.2310.20">
    <property type="entry name" value="RelE-like"/>
    <property type="match status" value="1"/>
</dbReference>
<reference evidence="4" key="1">
    <citation type="journal article" date="2019" name="Int. J. Syst. Evol. Microbiol.">
        <title>The Global Catalogue of Microorganisms (GCM) 10K type strain sequencing project: providing services to taxonomists for standard genome sequencing and annotation.</title>
        <authorList>
            <consortium name="The Broad Institute Genomics Platform"/>
            <consortium name="The Broad Institute Genome Sequencing Center for Infectious Disease"/>
            <person name="Wu L."/>
            <person name="Ma J."/>
        </authorList>
    </citation>
    <scope>NUCLEOTIDE SEQUENCE [LARGE SCALE GENOMIC DNA]</scope>
    <source>
        <strain evidence="4">JCM 19173</strain>
    </source>
</reference>
<dbReference type="EMBL" id="BMPE01000027">
    <property type="protein sequence ID" value="GGL18483.1"/>
    <property type="molecule type" value="Genomic_DNA"/>
</dbReference>
<gene>
    <name evidence="3" type="ORF">GCM10010844_41660</name>
</gene>